<dbReference type="InterPro" id="IPR044993">
    <property type="entry name" value="BXL"/>
</dbReference>
<dbReference type="SUPFAM" id="SSF56988">
    <property type="entry name" value="Anthrax protective antigen"/>
    <property type="match status" value="1"/>
</dbReference>
<dbReference type="InterPro" id="IPR017853">
    <property type="entry name" value="GH"/>
</dbReference>
<dbReference type="EMBL" id="JAWXXV010000001">
    <property type="protein sequence ID" value="MDX5983500.1"/>
    <property type="molecule type" value="Genomic_DNA"/>
</dbReference>
<name>A0ABU4PIM9_9SPHN</name>
<feature type="domain" description="PA14" evidence="6">
    <location>
        <begin position="470"/>
        <end position="622"/>
    </location>
</feature>
<organism evidence="7 8">
    <name type="scientific">Sphingomonas echinoides</name>
    <dbReference type="NCBI Taxonomy" id="59803"/>
    <lineage>
        <taxon>Bacteria</taxon>
        <taxon>Pseudomonadati</taxon>
        <taxon>Pseudomonadota</taxon>
        <taxon>Alphaproteobacteria</taxon>
        <taxon>Sphingomonadales</taxon>
        <taxon>Sphingomonadaceae</taxon>
        <taxon>Sphingomonas</taxon>
    </lineage>
</organism>
<evidence type="ECO:0000256" key="2">
    <source>
        <dbReference type="ARBA" id="ARBA00022729"/>
    </source>
</evidence>
<dbReference type="PANTHER" id="PTHR42721:SF3">
    <property type="entry name" value="BETA-D-XYLOSIDASE 5-RELATED"/>
    <property type="match status" value="1"/>
</dbReference>
<evidence type="ECO:0000256" key="4">
    <source>
        <dbReference type="SAM" id="MobiDB-lite"/>
    </source>
</evidence>
<dbReference type="Pfam" id="PF14310">
    <property type="entry name" value="Fn3-like"/>
    <property type="match status" value="1"/>
</dbReference>
<dbReference type="InterPro" id="IPR013783">
    <property type="entry name" value="Ig-like_fold"/>
</dbReference>
<dbReference type="Gene3D" id="3.20.20.300">
    <property type="entry name" value="Glycoside hydrolase, family 3, N-terminal domain"/>
    <property type="match status" value="1"/>
</dbReference>
<dbReference type="SMART" id="SM01217">
    <property type="entry name" value="Fn3_like"/>
    <property type="match status" value="1"/>
</dbReference>
<dbReference type="PROSITE" id="PS51820">
    <property type="entry name" value="PA14"/>
    <property type="match status" value="1"/>
</dbReference>
<dbReference type="InterPro" id="IPR026891">
    <property type="entry name" value="Fn3-like"/>
</dbReference>
<sequence>MASTVSFASRALLLVSASVATIASQAQDLHGAAQPSVARAEADRLAATLVAQMTTEEKLPQLLNVAPAIPRLKIPAYNWWTESLHGALGPIPTTNFPEPIGLAASFDAPLVHQVADAISTEVRALHTQGRQTGKLGRIGTGLDTWSPNINIFRDPRWGRGQETYGEDPYLAARMGVAFVTGMQGPNPDLPRVISTPKHFAAHSGPESTRHAANVYVSPHDLEDTYLPAFRAAIVEGRAGSIMCAYNRIEGQPACASDLLLKDHLRGAWGFTGYVVSDCDAVKDIADNHKYAPDQATAVAAAMKAGVDNECNTQTIGDIGGLPDRFGDALKRNLISQGDIDRTLVRLFSARLRNGDLPGVAGAPAVVPVSAILTPDHIALALDAAEKSLVLLKNDGVLPLRPGARIAVVGPLGDATRVLRGNYSSTQSAPPVSVVEGLRQAAGANAVTLVPFGESITDGDRVPPTALLGPDGKPGLLARYFNPVTPPVLPFKPGTDRAILAALTYQDRPAVTRREVDVAARAFDLPTVNDYHRTEWTGFLVAPETGSYRLGLGGSGLLEIDGHTFLDVGGEHHSPLPTLKTVTLQKGQRYRLRLVSTARGFGNTDLVWKRISAQPEADLAAAAAKADVLVAVVGLTSDMEAEETGTDIPGFKGGDKTSLDLPAEQQALLEHAKATGKPLIVVAMNGSPINLAWAKDNAAAIVEAWYPGQSGGLAVANVLTGKTNPAGRLPLTFYRSVADLPPFDDYAMTGRTYRYFTGTPVYPFGYGLSFTRFAYAPLTVTPAAGGAETGLRVTTEVSNTGQRSGDEVAQLYLNFPDQPGTPRIALRGYQRITLKPGEHRVISFDLSPRDLSAVAVDGTRQVMAGQYRVSVGSGQPDTGVPTSTASFTTSRAVRLPL</sequence>
<dbReference type="Proteomes" id="UP001279660">
    <property type="component" value="Unassembled WGS sequence"/>
</dbReference>
<dbReference type="Pfam" id="PF07691">
    <property type="entry name" value="PA14"/>
    <property type="match status" value="1"/>
</dbReference>
<accession>A0ABU4PIM9</accession>
<keyword evidence="3 7" id="KW-0378">Hydrolase</keyword>
<protein>
    <submittedName>
        <fullName evidence="7">Glycoside hydrolase family 3 C-terminal domain-containing protein</fullName>
    </submittedName>
</protein>
<dbReference type="Gene3D" id="2.60.40.10">
    <property type="entry name" value="Immunoglobulins"/>
    <property type="match status" value="1"/>
</dbReference>
<dbReference type="Gene3D" id="3.40.50.1700">
    <property type="entry name" value="Glycoside hydrolase family 3 C-terminal domain"/>
    <property type="match status" value="2"/>
</dbReference>
<dbReference type="GO" id="GO:0016787">
    <property type="term" value="F:hydrolase activity"/>
    <property type="evidence" value="ECO:0007669"/>
    <property type="project" value="UniProtKB-KW"/>
</dbReference>
<feature type="signal peptide" evidence="5">
    <location>
        <begin position="1"/>
        <end position="26"/>
    </location>
</feature>
<dbReference type="InterPro" id="IPR002772">
    <property type="entry name" value="Glyco_hydro_3_C"/>
</dbReference>
<dbReference type="InterPro" id="IPR036881">
    <property type="entry name" value="Glyco_hydro_3_C_sf"/>
</dbReference>
<dbReference type="Pfam" id="PF00933">
    <property type="entry name" value="Glyco_hydro_3"/>
    <property type="match status" value="1"/>
</dbReference>
<dbReference type="PRINTS" id="PR00133">
    <property type="entry name" value="GLHYDRLASE3"/>
</dbReference>
<dbReference type="SUPFAM" id="SSF51445">
    <property type="entry name" value="(Trans)glycosidases"/>
    <property type="match status" value="1"/>
</dbReference>
<comment type="caution">
    <text evidence="7">The sequence shown here is derived from an EMBL/GenBank/DDBJ whole genome shotgun (WGS) entry which is preliminary data.</text>
</comment>
<dbReference type="SMART" id="SM00758">
    <property type="entry name" value="PA14"/>
    <property type="match status" value="1"/>
</dbReference>
<feature type="chain" id="PRO_5046629660" evidence="5">
    <location>
        <begin position="27"/>
        <end position="896"/>
    </location>
</feature>
<proteinExistence type="inferred from homology"/>
<evidence type="ECO:0000313" key="7">
    <source>
        <dbReference type="EMBL" id="MDX5983500.1"/>
    </source>
</evidence>
<evidence type="ECO:0000256" key="1">
    <source>
        <dbReference type="ARBA" id="ARBA00005336"/>
    </source>
</evidence>
<dbReference type="RefSeq" id="WP_010404990.1">
    <property type="nucleotide sequence ID" value="NZ_JAWXXV010000001.1"/>
</dbReference>
<feature type="region of interest" description="Disordered" evidence="4">
    <location>
        <begin position="871"/>
        <end position="890"/>
    </location>
</feature>
<evidence type="ECO:0000256" key="3">
    <source>
        <dbReference type="ARBA" id="ARBA00022801"/>
    </source>
</evidence>
<dbReference type="PANTHER" id="PTHR42721">
    <property type="entry name" value="SUGAR HYDROLASE-RELATED"/>
    <property type="match status" value="1"/>
</dbReference>
<dbReference type="InterPro" id="IPR001764">
    <property type="entry name" value="Glyco_hydro_3_N"/>
</dbReference>
<evidence type="ECO:0000313" key="8">
    <source>
        <dbReference type="Proteomes" id="UP001279660"/>
    </source>
</evidence>
<keyword evidence="2 5" id="KW-0732">Signal</keyword>
<keyword evidence="8" id="KW-1185">Reference proteome</keyword>
<evidence type="ECO:0000259" key="6">
    <source>
        <dbReference type="PROSITE" id="PS51820"/>
    </source>
</evidence>
<dbReference type="InterPro" id="IPR011658">
    <property type="entry name" value="PA14_dom"/>
</dbReference>
<dbReference type="SUPFAM" id="SSF52279">
    <property type="entry name" value="Beta-D-glucan exohydrolase, C-terminal domain"/>
    <property type="match status" value="1"/>
</dbReference>
<gene>
    <name evidence="7" type="ORF">SIL82_04445</name>
</gene>
<reference evidence="7 8" key="1">
    <citation type="submission" date="2023-11" db="EMBL/GenBank/DDBJ databases">
        <title>MicrobeMod: A computational toolkit for identifying prokaryotic methylation and restriction-modification with nanopore sequencing.</title>
        <authorList>
            <person name="Crits-Christoph A."/>
            <person name="Kang S.C."/>
            <person name="Lee H."/>
            <person name="Ostrov N."/>
        </authorList>
    </citation>
    <scope>NUCLEOTIDE SEQUENCE [LARGE SCALE GENOMIC DNA]</scope>
    <source>
        <strain evidence="7 8">ATCC 14820</strain>
    </source>
</reference>
<dbReference type="InterPro" id="IPR037524">
    <property type="entry name" value="PA14/GLEYA"/>
</dbReference>
<dbReference type="InterPro" id="IPR036962">
    <property type="entry name" value="Glyco_hydro_3_N_sf"/>
</dbReference>
<evidence type="ECO:0000256" key="5">
    <source>
        <dbReference type="SAM" id="SignalP"/>
    </source>
</evidence>
<dbReference type="Pfam" id="PF01915">
    <property type="entry name" value="Glyco_hydro_3_C"/>
    <property type="match status" value="1"/>
</dbReference>
<comment type="similarity">
    <text evidence="1">Belongs to the glycosyl hydrolase 3 family.</text>
</comment>